<keyword evidence="3" id="KW-0804">Transcription</keyword>
<dbReference type="PANTHER" id="PTHR46796">
    <property type="entry name" value="HTH-TYPE TRANSCRIPTIONAL ACTIVATOR RHAS-RELATED"/>
    <property type="match status" value="1"/>
</dbReference>
<name>A0A8J3PLE7_9ACTN</name>
<sequence length="281" mass="30849">MPSVDRLEDSRHVPDPGVPSPRGVLYPARLPTFDRLPAPDAVAQLVRWFWIPEWQIQPGRSSRQHLIAFPAYNLVVEPRTVGLAGPTTRSSYRDLTGTGWAVGALLLPAAVPHFAADPAALRDAYQPVDLPVLHERVCNAMLGPGDRQARHRHAVDAFAAWLAGTVPPPNREALLANAMVEAIDSDPAIRTVEDAAVRLRLSTRSLQRLASRYVGLPPSTMIRRRRLQEAAERLRTDPGTTLAAIAADLGYSDHAHLANEFRSVLGLTLSTYRRRVSPEAT</sequence>
<keyword evidence="2" id="KW-0238">DNA-binding</keyword>
<gene>
    <name evidence="6" type="ORF">Pfl04_02050</name>
</gene>
<keyword evidence="1" id="KW-0805">Transcription regulation</keyword>
<dbReference type="PROSITE" id="PS00041">
    <property type="entry name" value="HTH_ARAC_FAMILY_1"/>
    <property type="match status" value="1"/>
</dbReference>
<keyword evidence="7" id="KW-1185">Reference proteome</keyword>
<dbReference type="Pfam" id="PF20240">
    <property type="entry name" value="DUF6597"/>
    <property type="match status" value="1"/>
</dbReference>
<evidence type="ECO:0000259" key="5">
    <source>
        <dbReference type="PROSITE" id="PS01124"/>
    </source>
</evidence>
<evidence type="ECO:0000256" key="2">
    <source>
        <dbReference type="ARBA" id="ARBA00023125"/>
    </source>
</evidence>
<feature type="region of interest" description="Disordered" evidence="4">
    <location>
        <begin position="1"/>
        <end position="21"/>
    </location>
</feature>
<dbReference type="GO" id="GO:0003700">
    <property type="term" value="F:DNA-binding transcription factor activity"/>
    <property type="evidence" value="ECO:0007669"/>
    <property type="project" value="InterPro"/>
</dbReference>
<accession>A0A8J3PLE7</accession>
<comment type="caution">
    <text evidence="6">The sequence shown here is derived from an EMBL/GenBank/DDBJ whole genome shotgun (WGS) entry which is preliminary data.</text>
</comment>
<organism evidence="6 7">
    <name type="scientific">Planosporangium flavigriseum</name>
    <dbReference type="NCBI Taxonomy" id="373681"/>
    <lineage>
        <taxon>Bacteria</taxon>
        <taxon>Bacillati</taxon>
        <taxon>Actinomycetota</taxon>
        <taxon>Actinomycetes</taxon>
        <taxon>Micromonosporales</taxon>
        <taxon>Micromonosporaceae</taxon>
        <taxon>Planosporangium</taxon>
    </lineage>
</organism>
<dbReference type="PROSITE" id="PS01124">
    <property type="entry name" value="HTH_ARAC_FAMILY_2"/>
    <property type="match status" value="1"/>
</dbReference>
<dbReference type="SUPFAM" id="SSF46689">
    <property type="entry name" value="Homeodomain-like"/>
    <property type="match status" value="1"/>
</dbReference>
<dbReference type="InterPro" id="IPR046532">
    <property type="entry name" value="DUF6597"/>
</dbReference>
<evidence type="ECO:0000256" key="4">
    <source>
        <dbReference type="SAM" id="MobiDB-lite"/>
    </source>
</evidence>
<dbReference type="InterPro" id="IPR018060">
    <property type="entry name" value="HTH_AraC"/>
</dbReference>
<dbReference type="SMART" id="SM00342">
    <property type="entry name" value="HTH_ARAC"/>
    <property type="match status" value="1"/>
</dbReference>
<feature type="domain" description="HTH araC/xylS-type" evidence="5">
    <location>
        <begin position="177"/>
        <end position="275"/>
    </location>
</feature>
<dbReference type="InterPro" id="IPR018062">
    <property type="entry name" value="HTH_AraC-typ_CS"/>
</dbReference>
<dbReference type="Pfam" id="PF12833">
    <property type="entry name" value="HTH_18"/>
    <property type="match status" value="1"/>
</dbReference>
<dbReference type="InterPro" id="IPR050204">
    <property type="entry name" value="AraC_XylS_family_regulators"/>
</dbReference>
<evidence type="ECO:0000313" key="7">
    <source>
        <dbReference type="Proteomes" id="UP000653674"/>
    </source>
</evidence>
<dbReference type="InterPro" id="IPR009057">
    <property type="entry name" value="Homeodomain-like_sf"/>
</dbReference>
<feature type="compositionally biased region" description="Basic and acidic residues" evidence="4">
    <location>
        <begin position="1"/>
        <end position="14"/>
    </location>
</feature>
<dbReference type="GO" id="GO:0043565">
    <property type="term" value="F:sequence-specific DNA binding"/>
    <property type="evidence" value="ECO:0007669"/>
    <property type="project" value="InterPro"/>
</dbReference>
<dbReference type="AlphaFoldDB" id="A0A8J3PLE7"/>
<evidence type="ECO:0000256" key="3">
    <source>
        <dbReference type="ARBA" id="ARBA00023163"/>
    </source>
</evidence>
<protein>
    <submittedName>
        <fullName evidence="6">AraC family transcriptional regulator</fullName>
    </submittedName>
</protein>
<proteinExistence type="predicted"/>
<reference evidence="6" key="1">
    <citation type="submission" date="2021-01" db="EMBL/GenBank/DDBJ databases">
        <title>Whole genome shotgun sequence of Planosporangium flavigriseum NBRC 105377.</title>
        <authorList>
            <person name="Komaki H."/>
            <person name="Tamura T."/>
        </authorList>
    </citation>
    <scope>NUCLEOTIDE SEQUENCE</scope>
    <source>
        <strain evidence="6">NBRC 105377</strain>
    </source>
</reference>
<dbReference type="EMBL" id="BONU01000001">
    <property type="protein sequence ID" value="GIG71801.1"/>
    <property type="molecule type" value="Genomic_DNA"/>
</dbReference>
<dbReference type="Gene3D" id="1.10.10.60">
    <property type="entry name" value="Homeodomain-like"/>
    <property type="match status" value="1"/>
</dbReference>
<evidence type="ECO:0000313" key="6">
    <source>
        <dbReference type="EMBL" id="GIG71801.1"/>
    </source>
</evidence>
<evidence type="ECO:0000256" key="1">
    <source>
        <dbReference type="ARBA" id="ARBA00023015"/>
    </source>
</evidence>
<dbReference type="Proteomes" id="UP000653674">
    <property type="component" value="Unassembled WGS sequence"/>
</dbReference>